<evidence type="ECO:0000256" key="4">
    <source>
        <dbReference type="SAM" id="Phobius"/>
    </source>
</evidence>
<feature type="domain" description="Glycosyltransferase 2-like" evidence="5">
    <location>
        <begin position="3"/>
        <end position="139"/>
    </location>
</feature>
<keyword evidence="4" id="KW-0812">Transmembrane</keyword>
<dbReference type="CDD" id="cd04186">
    <property type="entry name" value="GT_2_like_c"/>
    <property type="match status" value="1"/>
</dbReference>
<reference evidence="7" key="1">
    <citation type="submission" date="2016-10" db="EMBL/GenBank/DDBJ databases">
        <authorList>
            <person name="Varghese N."/>
            <person name="Submissions S."/>
        </authorList>
    </citation>
    <scope>NUCLEOTIDE SEQUENCE [LARGE SCALE GENOMIC DNA]</scope>
    <source>
        <strain evidence="7">IBRC-M 10761</strain>
    </source>
</reference>
<sequence length="270" mass="30498">MEHIIVVDNGSEDGSADEIQRSFPTVQLIRNPINTGFTGGNNAGIQAASAQGYAFVLLLNNDTEVSAGFWKPLLEEMDRYPDTGAVQPLIYFLHDKTKIWNAGGRYLSWLGISQTSYSLPGKAPYSTDWITGCAFLVRSAVLEEVGLLDERYFAYFEDVDWSLRIRKRGYRLKVVPESVIFHEAGAASKTKQPGKEGFLNPTIHYLNVRNQLFHLRKYGRHPVNWLSWPFHLIKFGLFMGYFTLRGRTAKRKAVLSGIIDGLKFSVNEAK</sequence>
<keyword evidence="7" id="KW-1185">Reference proteome</keyword>
<comment type="similarity">
    <text evidence="1">Belongs to the glycosyltransferase 2 family.</text>
</comment>
<dbReference type="Gene3D" id="3.90.550.10">
    <property type="entry name" value="Spore Coat Polysaccharide Biosynthesis Protein SpsA, Chain A"/>
    <property type="match status" value="1"/>
</dbReference>
<dbReference type="STRING" id="1416801.SAMN05192553_102812"/>
<name>A0A1H6WTB2_9BACT</name>
<evidence type="ECO:0000256" key="1">
    <source>
        <dbReference type="ARBA" id="ARBA00006739"/>
    </source>
</evidence>
<keyword evidence="4" id="KW-1133">Transmembrane helix</keyword>
<gene>
    <name evidence="6" type="ORF">SAMN05192553_102812</name>
</gene>
<feature type="transmembrane region" description="Helical" evidence="4">
    <location>
        <begin position="225"/>
        <end position="244"/>
    </location>
</feature>
<evidence type="ECO:0000313" key="7">
    <source>
        <dbReference type="Proteomes" id="UP000199403"/>
    </source>
</evidence>
<dbReference type="Proteomes" id="UP000199403">
    <property type="component" value="Unassembled WGS sequence"/>
</dbReference>
<keyword evidence="2" id="KW-0328">Glycosyltransferase</keyword>
<evidence type="ECO:0000256" key="2">
    <source>
        <dbReference type="ARBA" id="ARBA00022676"/>
    </source>
</evidence>
<evidence type="ECO:0000313" key="6">
    <source>
        <dbReference type="EMBL" id="SEJ18474.1"/>
    </source>
</evidence>
<organism evidence="6 7">
    <name type="scientific">Cyclobacterium xiamenense</name>
    <dbReference type="NCBI Taxonomy" id="1297121"/>
    <lineage>
        <taxon>Bacteria</taxon>
        <taxon>Pseudomonadati</taxon>
        <taxon>Bacteroidota</taxon>
        <taxon>Cytophagia</taxon>
        <taxon>Cytophagales</taxon>
        <taxon>Cyclobacteriaceae</taxon>
        <taxon>Cyclobacterium</taxon>
    </lineage>
</organism>
<dbReference type="PANTHER" id="PTHR43179:SF12">
    <property type="entry name" value="GALACTOFURANOSYLTRANSFERASE GLFT2"/>
    <property type="match status" value="1"/>
</dbReference>
<dbReference type="GO" id="GO:0016757">
    <property type="term" value="F:glycosyltransferase activity"/>
    <property type="evidence" value="ECO:0007669"/>
    <property type="project" value="UniProtKB-KW"/>
</dbReference>
<dbReference type="Pfam" id="PF00535">
    <property type="entry name" value="Glycos_transf_2"/>
    <property type="match status" value="1"/>
</dbReference>
<keyword evidence="4" id="KW-0472">Membrane</keyword>
<dbReference type="InterPro" id="IPR001173">
    <property type="entry name" value="Glyco_trans_2-like"/>
</dbReference>
<evidence type="ECO:0000256" key="3">
    <source>
        <dbReference type="ARBA" id="ARBA00022679"/>
    </source>
</evidence>
<dbReference type="EMBL" id="FNZH01000002">
    <property type="protein sequence ID" value="SEJ18474.1"/>
    <property type="molecule type" value="Genomic_DNA"/>
</dbReference>
<accession>A0A1H6WTB2</accession>
<dbReference type="InterPro" id="IPR029044">
    <property type="entry name" value="Nucleotide-diphossugar_trans"/>
</dbReference>
<dbReference type="PANTHER" id="PTHR43179">
    <property type="entry name" value="RHAMNOSYLTRANSFERASE WBBL"/>
    <property type="match status" value="1"/>
</dbReference>
<keyword evidence="3" id="KW-0808">Transferase</keyword>
<protein>
    <recommendedName>
        <fullName evidence="5">Glycosyltransferase 2-like domain-containing protein</fullName>
    </recommendedName>
</protein>
<proteinExistence type="inferred from homology"/>
<evidence type="ECO:0000259" key="5">
    <source>
        <dbReference type="Pfam" id="PF00535"/>
    </source>
</evidence>
<dbReference type="SUPFAM" id="SSF53448">
    <property type="entry name" value="Nucleotide-diphospho-sugar transferases"/>
    <property type="match status" value="1"/>
</dbReference>
<dbReference type="AlphaFoldDB" id="A0A1H6WTB2"/>